<dbReference type="InterPro" id="IPR004360">
    <property type="entry name" value="Glyas_Fos-R_dOase_dom"/>
</dbReference>
<dbReference type="GeneID" id="78009146"/>
<dbReference type="InterPro" id="IPR029068">
    <property type="entry name" value="Glyas_Bleomycin-R_OHBP_Dase"/>
</dbReference>
<dbReference type="PANTHER" id="PTHR43279:SF1">
    <property type="entry name" value="CATECHOL-2,3-DIOXYGENASE"/>
    <property type="match status" value="1"/>
</dbReference>
<reference evidence="3 4" key="1">
    <citation type="submission" date="2019-11" db="EMBL/GenBank/DDBJ databases">
        <title>Genome sequences of 17 halophilic strains isolated from different environments.</title>
        <authorList>
            <person name="Furrow R.E."/>
        </authorList>
    </citation>
    <scope>NUCLEOTIDE SEQUENCE [LARGE SCALE GENOMIC DNA]</scope>
    <source>
        <strain evidence="3 4">SL-4</strain>
    </source>
</reference>
<dbReference type="Pfam" id="PF00903">
    <property type="entry name" value="Glyoxalase"/>
    <property type="match status" value="2"/>
</dbReference>
<feature type="domain" description="VOC" evidence="2">
    <location>
        <begin position="168"/>
        <end position="282"/>
    </location>
</feature>
<evidence type="ECO:0000313" key="3">
    <source>
        <dbReference type="EMBL" id="MYL72956.1"/>
    </source>
</evidence>
<protein>
    <submittedName>
        <fullName evidence="3">Glyoxalase</fullName>
    </submittedName>
</protein>
<feature type="domain" description="VOC" evidence="2">
    <location>
        <begin position="10"/>
        <end position="126"/>
    </location>
</feature>
<dbReference type="AlphaFoldDB" id="A0A845FH67"/>
<dbReference type="CDD" id="cd07255">
    <property type="entry name" value="VOC_BsCatE_like_N"/>
    <property type="match status" value="1"/>
</dbReference>
<dbReference type="InterPro" id="IPR018146">
    <property type="entry name" value="Glyoxalase_1_CS"/>
</dbReference>
<gene>
    <name evidence="3" type="ORF">GLW00_19170</name>
</gene>
<keyword evidence="1" id="KW-0479">Metal-binding</keyword>
<dbReference type="PROSITE" id="PS00934">
    <property type="entry name" value="GLYOXALASE_I_1"/>
    <property type="match status" value="1"/>
</dbReference>
<evidence type="ECO:0000256" key="1">
    <source>
        <dbReference type="ARBA" id="ARBA00022723"/>
    </source>
</evidence>
<proteinExistence type="predicted"/>
<sequence length="282" mass="31929">MLFHEKENIHVNLVTLRVMDLNRSLDFYTNIIGFQIWARSSKAVHLSAGGEKPLLVLEEDQDVRPPNRKATGLYHFALLLPEKSDLADLVKHLINKNVQVASADHLVSEAIYFSDPDGNGIEVYIDRPSSLWEWSGSEVKMAVDPLDFEGLFRFETNPGWVGLPDRTVMGHVHLHVSDLEKAKQFYCDGLGFDVVGRLGDEALFISSANYHHHIGLNTWKGTDAPSPEKQEAGLKWFDLHFPQNHSREEAIHRIRQMGASVDEKDGVIYTIDPSKNRIRLVV</sequence>
<dbReference type="RefSeq" id="WP_160916747.1">
    <property type="nucleotide sequence ID" value="NZ_WMFA01000014.1"/>
</dbReference>
<dbReference type="OrthoDB" id="9792626at2"/>
<dbReference type="InterPro" id="IPR037523">
    <property type="entry name" value="VOC_core"/>
</dbReference>
<dbReference type="GO" id="GO:0046872">
    <property type="term" value="F:metal ion binding"/>
    <property type="evidence" value="ECO:0007669"/>
    <property type="project" value="UniProtKB-KW"/>
</dbReference>
<comment type="caution">
    <text evidence="3">The sequence shown here is derived from an EMBL/GenBank/DDBJ whole genome shotgun (WGS) entry which is preliminary data.</text>
</comment>
<evidence type="ECO:0000259" key="2">
    <source>
        <dbReference type="PROSITE" id="PS51819"/>
    </source>
</evidence>
<dbReference type="SUPFAM" id="SSF54593">
    <property type="entry name" value="Glyoxalase/Bleomycin resistance protein/Dihydroxybiphenyl dioxygenase"/>
    <property type="match status" value="2"/>
</dbReference>
<accession>A0A845FH67</accession>
<name>A0A845FH67_9BACI</name>
<evidence type="ECO:0000313" key="4">
    <source>
        <dbReference type="Proteomes" id="UP000450457"/>
    </source>
</evidence>
<dbReference type="PANTHER" id="PTHR43279">
    <property type="entry name" value="CATECHOL-2,3-DIOXYGENASE"/>
    <property type="match status" value="1"/>
</dbReference>
<dbReference type="GO" id="GO:0004462">
    <property type="term" value="F:lactoylglutathione lyase activity"/>
    <property type="evidence" value="ECO:0007669"/>
    <property type="project" value="InterPro"/>
</dbReference>
<dbReference type="Proteomes" id="UP000450457">
    <property type="component" value="Unassembled WGS sequence"/>
</dbReference>
<dbReference type="EMBL" id="WMFA01000014">
    <property type="protein sequence ID" value="MYL72956.1"/>
    <property type="molecule type" value="Genomic_DNA"/>
</dbReference>
<dbReference type="PROSITE" id="PS51819">
    <property type="entry name" value="VOC"/>
    <property type="match status" value="2"/>
</dbReference>
<dbReference type="Gene3D" id="3.10.180.10">
    <property type="entry name" value="2,3-Dihydroxybiphenyl 1,2-Dioxygenase, domain 1"/>
    <property type="match status" value="2"/>
</dbReference>
<organism evidence="3 4">
    <name type="scientific">Halobacillus litoralis</name>
    <dbReference type="NCBI Taxonomy" id="45668"/>
    <lineage>
        <taxon>Bacteria</taxon>
        <taxon>Bacillati</taxon>
        <taxon>Bacillota</taxon>
        <taxon>Bacilli</taxon>
        <taxon>Bacillales</taxon>
        <taxon>Bacillaceae</taxon>
        <taxon>Halobacillus</taxon>
    </lineage>
</organism>